<dbReference type="InParanoid" id="A2ERX4"/>
<protein>
    <submittedName>
        <fullName evidence="2">Uncharacterized protein</fullName>
    </submittedName>
</protein>
<feature type="region of interest" description="Disordered" evidence="1">
    <location>
        <begin position="290"/>
        <end position="327"/>
    </location>
</feature>
<keyword evidence="3" id="KW-1185">Reference proteome</keyword>
<dbReference type="EMBL" id="DS113471">
    <property type="protein sequence ID" value="EAY04569.1"/>
    <property type="molecule type" value="Genomic_DNA"/>
</dbReference>
<dbReference type="Proteomes" id="UP000001542">
    <property type="component" value="Unassembled WGS sequence"/>
</dbReference>
<proteinExistence type="predicted"/>
<reference evidence="2" key="2">
    <citation type="journal article" date="2007" name="Science">
        <title>Draft genome sequence of the sexually transmitted pathogen Trichomonas vaginalis.</title>
        <authorList>
            <person name="Carlton J.M."/>
            <person name="Hirt R.P."/>
            <person name="Silva J.C."/>
            <person name="Delcher A.L."/>
            <person name="Schatz M."/>
            <person name="Zhao Q."/>
            <person name="Wortman J.R."/>
            <person name="Bidwell S.L."/>
            <person name="Alsmark U.C.M."/>
            <person name="Besteiro S."/>
            <person name="Sicheritz-Ponten T."/>
            <person name="Noel C.J."/>
            <person name="Dacks J.B."/>
            <person name="Foster P.G."/>
            <person name="Simillion C."/>
            <person name="Van de Peer Y."/>
            <person name="Miranda-Saavedra D."/>
            <person name="Barton G.J."/>
            <person name="Westrop G.D."/>
            <person name="Mueller S."/>
            <person name="Dessi D."/>
            <person name="Fiori P.L."/>
            <person name="Ren Q."/>
            <person name="Paulsen I."/>
            <person name="Zhang H."/>
            <person name="Bastida-Corcuera F.D."/>
            <person name="Simoes-Barbosa A."/>
            <person name="Brown M.T."/>
            <person name="Hayes R.D."/>
            <person name="Mukherjee M."/>
            <person name="Okumura C.Y."/>
            <person name="Schneider R."/>
            <person name="Smith A.J."/>
            <person name="Vanacova S."/>
            <person name="Villalvazo M."/>
            <person name="Haas B.J."/>
            <person name="Pertea M."/>
            <person name="Feldblyum T.V."/>
            <person name="Utterback T.R."/>
            <person name="Shu C.L."/>
            <person name="Osoegawa K."/>
            <person name="de Jong P.J."/>
            <person name="Hrdy I."/>
            <person name="Horvathova L."/>
            <person name="Zubacova Z."/>
            <person name="Dolezal P."/>
            <person name="Malik S.B."/>
            <person name="Logsdon J.M. Jr."/>
            <person name="Henze K."/>
            <person name="Gupta A."/>
            <person name="Wang C.C."/>
            <person name="Dunne R.L."/>
            <person name="Upcroft J.A."/>
            <person name="Upcroft P."/>
            <person name="White O."/>
            <person name="Salzberg S.L."/>
            <person name="Tang P."/>
            <person name="Chiu C.-H."/>
            <person name="Lee Y.-S."/>
            <person name="Embley T.M."/>
            <person name="Coombs G.H."/>
            <person name="Mottram J.C."/>
            <person name="Tachezy J."/>
            <person name="Fraser-Liggett C.M."/>
            <person name="Johnson P.J."/>
        </authorList>
    </citation>
    <scope>NUCLEOTIDE SEQUENCE [LARGE SCALE GENOMIC DNA]</scope>
    <source>
        <strain evidence="2">G3</strain>
    </source>
</reference>
<dbReference type="AlphaFoldDB" id="A2ERX4"/>
<accession>A2ERX4</accession>
<evidence type="ECO:0000313" key="3">
    <source>
        <dbReference type="Proteomes" id="UP000001542"/>
    </source>
</evidence>
<evidence type="ECO:0000256" key="1">
    <source>
        <dbReference type="SAM" id="MobiDB-lite"/>
    </source>
</evidence>
<feature type="compositionally biased region" description="Acidic residues" evidence="1">
    <location>
        <begin position="295"/>
        <end position="307"/>
    </location>
</feature>
<dbReference type="RefSeq" id="XP_001316792.1">
    <property type="nucleotide sequence ID" value="XM_001316757.1"/>
</dbReference>
<dbReference type="VEuPathDB" id="TrichDB:TVAG_233050"/>
<sequence length="340" mass="38436">MLLKHSIIDRNKCNLTNRFANGVIFAEHTTLTIKNCTITQNQGYSLFSPYSSTINVDSSYLDENPNTENVTIKNTVNSFDIPMNSYDTYKCRIFYDPYIIIKSFQIQNKLIYKQTGSIIQGSGVFLSNSKINTVTVISSIGQQENINVDSNNFSFNLNITDSLELGTQTLAIKLKFDNYESNEISDSLTLIGNLTINITKVFHNETYVAISGEIIYSTVNYNIELTASIDSTDEAKINFVPDQNELTKPFSIAIQISNELQPGNHTIHLKAYQSDVDKYIGEAQFDYTVTSQEDPSTEEPSQEEPSQEDPSQVEPSKEAPSKVETTPFQEKYFISKYLRR</sequence>
<name>A2ERX4_TRIV3</name>
<gene>
    <name evidence="2" type="ORF">TVAG_233050</name>
</gene>
<dbReference type="KEGG" id="tva:4762434"/>
<evidence type="ECO:0000313" key="2">
    <source>
        <dbReference type="EMBL" id="EAY04569.1"/>
    </source>
</evidence>
<reference evidence="2" key="1">
    <citation type="submission" date="2006-10" db="EMBL/GenBank/DDBJ databases">
        <authorList>
            <person name="Amadeo P."/>
            <person name="Zhao Q."/>
            <person name="Wortman J."/>
            <person name="Fraser-Liggett C."/>
            <person name="Carlton J."/>
        </authorList>
    </citation>
    <scope>NUCLEOTIDE SEQUENCE</scope>
    <source>
        <strain evidence="2">G3</strain>
    </source>
</reference>
<dbReference type="VEuPathDB" id="TrichDB:TVAGG3_0486500"/>
<organism evidence="2 3">
    <name type="scientific">Trichomonas vaginalis (strain ATCC PRA-98 / G3)</name>
    <dbReference type="NCBI Taxonomy" id="412133"/>
    <lineage>
        <taxon>Eukaryota</taxon>
        <taxon>Metamonada</taxon>
        <taxon>Parabasalia</taxon>
        <taxon>Trichomonadida</taxon>
        <taxon>Trichomonadidae</taxon>
        <taxon>Trichomonas</taxon>
    </lineage>
</organism>